<reference evidence="1" key="1">
    <citation type="submission" date="2021-04" db="EMBL/GenBank/DDBJ databases">
        <authorList>
            <person name="Tunstrom K."/>
        </authorList>
    </citation>
    <scope>NUCLEOTIDE SEQUENCE</scope>
</reference>
<protein>
    <submittedName>
        <fullName evidence="1">(apollo) hypothetical protein</fullName>
    </submittedName>
</protein>
<name>A0A8S3Y0B2_PARAO</name>
<comment type="caution">
    <text evidence="1">The sequence shown here is derived from an EMBL/GenBank/DDBJ whole genome shotgun (WGS) entry which is preliminary data.</text>
</comment>
<dbReference type="Proteomes" id="UP000691718">
    <property type="component" value="Unassembled WGS sequence"/>
</dbReference>
<gene>
    <name evidence="1" type="ORF">PAPOLLO_LOCUS24066</name>
</gene>
<organism evidence="1 2">
    <name type="scientific">Parnassius apollo</name>
    <name type="common">Apollo butterfly</name>
    <name type="synonym">Papilio apollo</name>
    <dbReference type="NCBI Taxonomy" id="110799"/>
    <lineage>
        <taxon>Eukaryota</taxon>
        <taxon>Metazoa</taxon>
        <taxon>Ecdysozoa</taxon>
        <taxon>Arthropoda</taxon>
        <taxon>Hexapoda</taxon>
        <taxon>Insecta</taxon>
        <taxon>Pterygota</taxon>
        <taxon>Neoptera</taxon>
        <taxon>Endopterygota</taxon>
        <taxon>Lepidoptera</taxon>
        <taxon>Glossata</taxon>
        <taxon>Ditrysia</taxon>
        <taxon>Papilionoidea</taxon>
        <taxon>Papilionidae</taxon>
        <taxon>Parnassiinae</taxon>
        <taxon>Parnassini</taxon>
        <taxon>Parnassius</taxon>
        <taxon>Parnassius</taxon>
    </lineage>
</organism>
<accession>A0A8S3Y0B2</accession>
<dbReference type="EMBL" id="CAJQZP010001459">
    <property type="protein sequence ID" value="CAG5048031.1"/>
    <property type="molecule type" value="Genomic_DNA"/>
</dbReference>
<evidence type="ECO:0000313" key="1">
    <source>
        <dbReference type="EMBL" id="CAG5048031.1"/>
    </source>
</evidence>
<sequence>MKALRARFRVKGEETGGLAYWVRMHRIFAELEPSVPVTEQILADRVREYSTVRVWGGAVRRLRACVAALAARAGLRRAHVAPGALAALHALALAAAADHPRLGRVELTSWDTEWEEVWLSDTQFDFDEPEPPEHLSWPDAEHFQQEVARCSPPAPAPSLVTSLASMWRGWTK</sequence>
<dbReference type="AlphaFoldDB" id="A0A8S3Y0B2"/>
<dbReference type="OrthoDB" id="6931010at2759"/>
<keyword evidence="2" id="KW-1185">Reference proteome</keyword>
<proteinExistence type="predicted"/>
<evidence type="ECO:0000313" key="2">
    <source>
        <dbReference type="Proteomes" id="UP000691718"/>
    </source>
</evidence>